<dbReference type="GO" id="GO:0006508">
    <property type="term" value="P:proteolysis"/>
    <property type="evidence" value="ECO:0007669"/>
    <property type="project" value="UniProtKB-KW"/>
</dbReference>
<comment type="cofactor">
    <cofactor evidence="1">
        <name>Co(2+)</name>
        <dbReference type="ChEBI" id="CHEBI:48828"/>
    </cofactor>
</comment>
<dbReference type="PANTHER" id="PTHR34448">
    <property type="entry name" value="AMINOPEPTIDASE"/>
    <property type="match status" value="1"/>
</dbReference>
<evidence type="ECO:0000256" key="3">
    <source>
        <dbReference type="ARBA" id="ARBA00001947"/>
    </source>
</evidence>
<dbReference type="Pfam" id="PF02073">
    <property type="entry name" value="Peptidase_M29"/>
    <property type="match status" value="1"/>
</dbReference>
<comment type="caution">
    <text evidence="11">The sequence shown here is derived from an EMBL/GenBank/DDBJ whole genome shotgun (WGS) entry which is preliminary data.</text>
</comment>
<proteinExistence type="inferred from homology"/>
<dbReference type="EMBL" id="VGIY01000071">
    <property type="protein sequence ID" value="MBM3317060.1"/>
    <property type="molecule type" value="Genomic_DNA"/>
</dbReference>
<protein>
    <submittedName>
        <fullName evidence="11">Aminopeptidase</fullName>
    </submittedName>
</protein>
<accession>A0A937X7N4</accession>
<dbReference type="GO" id="GO:0008237">
    <property type="term" value="F:metallopeptidase activity"/>
    <property type="evidence" value="ECO:0007669"/>
    <property type="project" value="UniProtKB-KW"/>
</dbReference>
<feature type="compositionally biased region" description="Low complexity" evidence="10">
    <location>
        <begin position="1"/>
        <end position="11"/>
    </location>
</feature>
<dbReference type="GO" id="GO:0046872">
    <property type="term" value="F:metal ion binding"/>
    <property type="evidence" value="ECO:0007669"/>
    <property type="project" value="UniProtKB-KW"/>
</dbReference>
<dbReference type="InterPro" id="IPR035097">
    <property type="entry name" value="M29_N-terminal"/>
</dbReference>
<evidence type="ECO:0000256" key="4">
    <source>
        <dbReference type="ARBA" id="ARBA00008236"/>
    </source>
</evidence>
<evidence type="ECO:0000256" key="2">
    <source>
        <dbReference type="ARBA" id="ARBA00001946"/>
    </source>
</evidence>
<feature type="region of interest" description="Disordered" evidence="10">
    <location>
        <begin position="1"/>
        <end position="49"/>
    </location>
</feature>
<feature type="compositionally biased region" description="Low complexity" evidence="10">
    <location>
        <begin position="27"/>
        <end position="37"/>
    </location>
</feature>
<keyword evidence="9" id="KW-0482">Metalloprotease</keyword>
<dbReference type="GO" id="GO:0004177">
    <property type="term" value="F:aminopeptidase activity"/>
    <property type="evidence" value="ECO:0007669"/>
    <property type="project" value="UniProtKB-KW"/>
</dbReference>
<feature type="compositionally biased region" description="Basic residues" evidence="10">
    <location>
        <begin position="12"/>
        <end position="26"/>
    </location>
</feature>
<keyword evidence="7" id="KW-0479">Metal-binding</keyword>
<comment type="cofactor">
    <cofactor evidence="3">
        <name>Zn(2+)</name>
        <dbReference type="ChEBI" id="CHEBI:29105"/>
    </cofactor>
</comment>
<sequence>MARGPGRGPLRVSRRRRPRPTGRGRSGRCSTWSSRGGPRSLANAPRGAIDSPLSGSWHAALHPRGAGFRAAEGTRTPAEALHPRVPAGKEVGVDPRTTRLAEVLVHYSCGVKKGENLLVEGFGFEALDLIGEIVRIATRKGANVFYELRHDTLVRTLLQHANEDQIRAQAKHPLLQMKDMQCYIGIRAAANIAELADVPAQKQRWYTTHYRKPVHLEQRVRHTRWVGLRYPNNSMAQAARMPLQAFEDFYYSVCTMDYAAMSRAMNPLKRLMEKTDRVEIKGPGTDLSFSIKGLPAIKCDGKMNIPDGEIFTAPVRESMNGTVRFNAGSLLEGTVYGPIDLTFKKGKVVKAESGANTRKLNEVLDRDEGARYVGEFSFGINPHIHEPILDILFDEKIAGSFHMAVGNAYDECDNGNKSAIHWDLIQIQTPAFGGGEIRFDGKLIRKDGLFLPAALQGLNPEKLK</sequence>
<comment type="similarity">
    <text evidence="4">Belongs to the peptidase M29 family.</text>
</comment>
<evidence type="ECO:0000313" key="11">
    <source>
        <dbReference type="EMBL" id="MBM3317060.1"/>
    </source>
</evidence>
<dbReference type="Proteomes" id="UP000748308">
    <property type="component" value="Unassembled WGS sequence"/>
</dbReference>
<evidence type="ECO:0000313" key="12">
    <source>
        <dbReference type="Proteomes" id="UP000748308"/>
    </source>
</evidence>
<keyword evidence="6" id="KW-0645">Protease</keyword>
<reference evidence="11" key="1">
    <citation type="submission" date="2019-03" db="EMBL/GenBank/DDBJ databases">
        <title>Lake Tanganyika Metagenome-Assembled Genomes (MAGs).</title>
        <authorList>
            <person name="Tran P."/>
        </authorList>
    </citation>
    <scope>NUCLEOTIDE SEQUENCE</scope>
    <source>
        <strain evidence="11">M_DeepCast_400m_m2_100</strain>
    </source>
</reference>
<evidence type="ECO:0000256" key="10">
    <source>
        <dbReference type="SAM" id="MobiDB-lite"/>
    </source>
</evidence>
<evidence type="ECO:0000256" key="9">
    <source>
        <dbReference type="ARBA" id="ARBA00023049"/>
    </source>
</evidence>
<evidence type="ECO:0000256" key="7">
    <source>
        <dbReference type="ARBA" id="ARBA00022723"/>
    </source>
</evidence>
<dbReference type="SUPFAM" id="SSF144052">
    <property type="entry name" value="Thermophilic metalloprotease-like"/>
    <property type="match status" value="1"/>
</dbReference>
<dbReference type="InterPro" id="IPR052170">
    <property type="entry name" value="M29_Exopeptidase"/>
</dbReference>
<evidence type="ECO:0000256" key="8">
    <source>
        <dbReference type="ARBA" id="ARBA00022801"/>
    </source>
</evidence>
<dbReference type="Gene3D" id="3.40.1830.10">
    <property type="entry name" value="Thermophilic metalloprotease (M29)"/>
    <property type="match status" value="1"/>
</dbReference>
<comment type="cofactor">
    <cofactor evidence="2">
        <name>Mg(2+)</name>
        <dbReference type="ChEBI" id="CHEBI:18420"/>
    </cofactor>
</comment>
<organism evidence="11 12">
    <name type="scientific">Eiseniibacteriota bacterium</name>
    <dbReference type="NCBI Taxonomy" id="2212470"/>
    <lineage>
        <taxon>Bacteria</taxon>
        <taxon>Candidatus Eiseniibacteriota</taxon>
    </lineage>
</organism>
<dbReference type="PANTHER" id="PTHR34448:SF1">
    <property type="entry name" value="BLL6088 PROTEIN"/>
    <property type="match status" value="1"/>
</dbReference>
<evidence type="ECO:0000256" key="6">
    <source>
        <dbReference type="ARBA" id="ARBA00022670"/>
    </source>
</evidence>
<dbReference type="InterPro" id="IPR000787">
    <property type="entry name" value="Peptidase_M29"/>
</dbReference>
<gene>
    <name evidence="11" type="ORF">FJY75_04325</name>
</gene>
<evidence type="ECO:0000256" key="5">
    <source>
        <dbReference type="ARBA" id="ARBA00022438"/>
    </source>
</evidence>
<name>A0A937X7N4_UNCEI</name>
<dbReference type="AlphaFoldDB" id="A0A937X7N4"/>
<keyword evidence="5 11" id="KW-0031">Aminopeptidase</keyword>
<evidence type="ECO:0000256" key="1">
    <source>
        <dbReference type="ARBA" id="ARBA00001941"/>
    </source>
</evidence>
<keyword evidence="8" id="KW-0378">Hydrolase</keyword>